<dbReference type="EMBL" id="BAAAPC010000011">
    <property type="protein sequence ID" value="GAA2000036.1"/>
    <property type="molecule type" value="Genomic_DNA"/>
</dbReference>
<sequence length="197" mass="22601">MFACSATVYRSRNHRSRNEIGVVVIISGIVISFCVSVALSAHDKFLKVEEEAQRQSDMLRREIQKCDDGFAIIDGDEWQPRTIPVEAYRGCVSIEYQTIQGRIVEVSSYRKGEDIHQGCDRYICEDRDGFLLVWRDLNELKEARVHLDQRIVVHVSGVDFDEEDARQAVGLLRMATPKDRESLIKSLAESYAEQRFS</sequence>
<accession>A0ABP5EN81</accession>
<keyword evidence="1" id="KW-0812">Transmembrane</keyword>
<evidence type="ECO:0000256" key="1">
    <source>
        <dbReference type="SAM" id="Phobius"/>
    </source>
</evidence>
<proteinExistence type="predicted"/>
<keyword evidence="1" id="KW-0472">Membrane</keyword>
<evidence type="ECO:0000313" key="2">
    <source>
        <dbReference type="EMBL" id="GAA2000036.1"/>
    </source>
</evidence>
<reference evidence="3" key="1">
    <citation type="journal article" date="2019" name="Int. J. Syst. Evol. Microbiol.">
        <title>The Global Catalogue of Microorganisms (GCM) 10K type strain sequencing project: providing services to taxonomists for standard genome sequencing and annotation.</title>
        <authorList>
            <consortium name="The Broad Institute Genomics Platform"/>
            <consortium name="The Broad Institute Genome Sequencing Center for Infectious Disease"/>
            <person name="Wu L."/>
            <person name="Ma J."/>
        </authorList>
    </citation>
    <scope>NUCLEOTIDE SEQUENCE [LARGE SCALE GENOMIC DNA]</scope>
    <source>
        <strain evidence="3">JCM 15313</strain>
    </source>
</reference>
<name>A0ABP5EN81_9ACTN</name>
<organism evidence="2 3">
    <name type="scientific">Nocardiopsis rhodophaea</name>
    <dbReference type="NCBI Taxonomy" id="280238"/>
    <lineage>
        <taxon>Bacteria</taxon>
        <taxon>Bacillati</taxon>
        <taxon>Actinomycetota</taxon>
        <taxon>Actinomycetes</taxon>
        <taxon>Streptosporangiales</taxon>
        <taxon>Nocardiopsidaceae</taxon>
        <taxon>Nocardiopsis</taxon>
    </lineage>
</organism>
<comment type="caution">
    <text evidence="2">The sequence shown here is derived from an EMBL/GenBank/DDBJ whole genome shotgun (WGS) entry which is preliminary data.</text>
</comment>
<keyword evidence="1" id="KW-1133">Transmembrane helix</keyword>
<protein>
    <submittedName>
        <fullName evidence="2">Uncharacterized protein</fullName>
    </submittedName>
</protein>
<gene>
    <name evidence="2" type="ORF">GCM10009799_29110</name>
</gene>
<keyword evidence="3" id="KW-1185">Reference proteome</keyword>
<evidence type="ECO:0000313" key="3">
    <source>
        <dbReference type="Proteomes" id="UP001501585"/>
    </source>
</evidence>
<dbReference type="Proteomes" id="UP001501585">
    <property type="component" value="Unassembled WGS sequence"/>
</dbReference>
<feature type="transmembrane region" description="Helical" evidence="1">
    <location>
        <begin position="20"/>
        <end position="39"/>
    </location>
</feature>